<dbReference type="InterPro" id="IPR006558">
    <property type="entry name" value="LamG-like"/>
</dbReference>
<protein>
    <submittedName>
        <fullName evidence="6">Concanavalin A-like lectin/glucanases superfamily protein</fullName>
    </submittedName>
</protein>
<name>A0A239LU69_9ACTN</name>
<keyword evidence="7" id="KW-1185">Reference proteome</keyword>
<dbReference type="Gene3D" id="2.60.120.200">
    <property type="match status" value="3"/>
</dbReference>
<dbReference type="GO" id="GO:0030246">
    <property type="term" value="F:carbohydrate binding"/>
    <property type="evidence" value="ECO:0007669"/>
    <property type="project" value="UniProtKB-KW"/>
</dbReference>
<dbReference type="PANTHER" id="PTHR46943">
    <property type="entry name" value="PENTRAXIN-RELATED PROTEIN PTX3"/>
    <property type="match status" value="1"/>
</dbReference>
<dbReference type="InterPro" id="IPR013320">
    <property type="entry name" value="ConA-like_dom_sf"/>
</dbReference>
<feature type="domain" description="LamG-like jellyroll fold" evidence="5">
    <location>
        <begin position="807"/>
        <end position="948"/>
    </location>
</feature>
<evidence type="ECO:0000259" key="5">
    <source>
        <dbReference type="SMART" id="SM00560"/>
    </source>
</evidence>
<reference evidence="6 7" key="1">
    <citation type="submission" date="2017-06" db="EMBL/GenBank/DDBJ databases">
        <authorList>
            <person name="Kim H.J."/>
            <person name="Triplett B.A."/>
        </authorList>
    </citation>
    <scope>NUCLEOTIDE SEQUENCE [LARGE SCALE GENOMIC DNA]</scope>
    <source>
        <strain evidence="6 7">CGMCC 4.1858</strain>
    </source>
</reference>
<evidence type="ECO:0000313" key="6">
    <source>
        <dbReference type="EMBL" id="SNT34207.1"/>
    </source>
</evidence>
<keyword evidence="1 4" id="KW-0732">Signal</keyword>
<keyword evidence="6" id="KW-0430">Lectin</keyword>
<dbReference type="GO" id="GO:0006955">
    <property type="term" value="P:immune response"/>
    <property type="evidence" value="ECO:0007669"/>
    <property type="project" value="InterPro"/>
</dbReference>
<evidence type="ECO:0000256" key="1">
    <source>
        <dbReference type="ARBA" id="ARBA00022729"/>
    </source>
</evidence>
<keyword evidence="2" id="KW-1015">Disulfide bond</keyword>
<feature type="chain" id="PRO_5013077005" evidence="4">
    <location>
        <begin position="42"/>
        <end position="1431"/>
    </location>
</feature>
<dbReference type="Pfam" id="PF13385">
    <property type="entry name" value="Laminin_G_3"/>
    <property type="match status" value="3"/>
</dbReference>
<dbReference type="Proteomes" id="UP000198280">
    <property type="component" value="Unassembled WGS sequence"/>
</dbReference>
<sequence length="1431" mass="151863">MGWSRGGRRGRSGRSVRSLGGLTAAALLVGGLPLFSGSAHAAGVSQQTAPSAVSRGAQSADAVVTEDEALAQAEASGKSVEVTSRRGEANEVFAEPDGSFTAVEHVKPVRTLRGGKWVPIDTTLSKTDGMVAPAATALDVAFSGGGSDQPLIRVRQSGRELRLSWPKPLPEPVLDGDTATYKSVLPDVDVKVTAQDSGVAESIVVRTPEAAQNPELQQLKLLIDADGLKVREDASGGLQAVDEDTGSVLLAAPTPMMWDSTRDSLSAPSASARTSKATASQDAEDEAPHMAPVDVAVNPDADTLVLTPDQELLNGPATRFPLVIDPIVYTPKAPDWAGVSRYWSDTSFWHYSGDSDFGMGYCGDTEYCAPKDLKRVFFQFPTSKFAGQHILEATFTAHETHSYSCTAKSVELWQTKAIKSSTDWKAQTASGFWTNLLEKSTFAHGWGDGCPDADVEFSASAVKSIVQTAANASWPTITFGLKAYDEDDPYGWKRWSDDAYLRVKYNLPPKQPVASDLSMSPGSVCQSTAVRINRRPQITAKKLVDPNGEKIGAEFATAWDAGDGKGMVRRWWSTGAEGNTPSSASFKNSGSQFSITPPTTAVPSGKTVRWYVRAWDGAEWGKWNADPGCVFNYDATAPDGPKVTSTDYPGSDELTDELPLTVGIGRYGSFTFDSVATDVVAYQWGLDAAASSAHQVTTSGGAAQKISVLPAEEGLHFLSVKALDANNNPSQPETYYFKVRRGQPERAGWALDEAAGATTAAGRGGAYQLDLGPGASLGDAGHEGSALTLRGSDAYAESEGALVDIPMNFTVSAWVKIDDLNTSRTVVSQAGNENSGFTLGYLGGTTNKWALRFPTTDDSTATINSQMAVSDAPVTPGQWTHLAGVYSASGHTATLYVNGVPGATVTVTAINARGNFQVGRLQWKKAWADPWAGQIDDLRVWDRTSTATSVQQLYTDGVMTSGRPAMAIWPMEDSVGPLRGLGETQDFALNGGVQSGVPGAASTAIHLDGATGYGAMGRETVDTNRSFSVAAWVKLEDGSRNQAAVSQSGTSNGAYTLGYEVTRKKWAFRLPDQDATGPSFQSVFSAAEADLNEWTHLLGVFDAQTNQITLYVNGVPSTPVAAPSVWEAHAGVQLGRFRYQGNYTDYWKGSVDDVKIFGRVVTASEAADTVRQRPQLTGRWMLNSASGTPSVTPDDAVGNRHPATLNAGATIDTESPLVGTGDLKLNAGGYANTALSPVHSNQSFTVAGWTDMGGPGPVCQAPKALADCDITVLSQQGKATGPYHSAFTLRWHVTGYSEDASSPAPGVWQVAVPDVDSSSAQWKTAEHSFSFDGSYGSWNHVAVVYDAFANEMRLYVNGDLQQSDEATSITQDVKPFDGTGGLQFGRTWSAGTAKEYYTGLVDDVWAYQGILSDAQIEMLANPTELPSAAQS</sequence>
<accession>A0A239LU69</accession>
<evidence type="ECO:0000313" key="7">
    <source>
        <dbReference type="Proteomes" id="UP000198280"/>
    </source>
</evidence>
<proteinExistence type="predicted"/>
<dbReference type="SMART" id="SM00560">
    <property type="entry name" value="LamGL"/>
    <property type="match status" value="3"/>
</dbReference>
<feature type="region of interest" description="Disordered" evidence="3">
    <location>
        <begin position="579"/>
        <end position="598"/>
    </location>
</feature>
<dbReference type="SUPFAM" id="SSF49899">
    <property type="entry name" value="Concanavalin A-like lectins/glucanases"/>
    <property type="match status" value="3"/>
</dbReference>
<organism evidence="6 7">
    <name type="scientific">Actinacidiphila glaucinigra</name>
    <dbReference type="NCBI Taxonomy" id="235986"/>
    <lineage>
        <taxon>Bacteria</taxon>
        <taxon>Bacillati</taxon>
        <taxon>Actinomycetota</taxon>
        <taxon>Actinomycetes</taxon>
        <taxon>Kitasatosporales</taxon>
        <taxon>Streptomycetaceae</taxon>
        <taxon>Actinacidiphila</taxon>
    </lineage>
</organism>
<feature type="compositionally biased region" description="Low complexity" evidence="3">
    <location>
        <begin position="266"/>
        <end position="280"/>
    </location>
</feature>
<evidence type="ECO:0000256" key="4">
    <source>
        <dbReference type="SAM" id="SignalP"/>
    </source>
</evidence>
<feature type="signal peptide" evidence="4">
    <location>
        <begin position="1"/>
        <end position="41"/>
    </location>
</feature>
<dbReference type="PANTHER" id="PTHR46943:SF1">
    <property type="entry name" value="PENTRAXIN-RELATED PROTEIN PTX3"/>
    <property type="match status" value="1"/>
</dbReference>
<dbReference type="InterPro" id="IPR042837">
    <property type="entry name" value="PTX3"/>
</dbReference>
<feature type="domain" description="LamG-like jellyroll fold" evidence="5">
    <location>
        <begin position="1285"/>
        <end position="1414"/>
    </location>
</feature>
<evidence type="ECO:0000256" key="3">
    <source>
        <dbReference type="SAM" id="MobiDB-lite"/>
    </source>
</evidence>
<dbReference type="EMBL" id="FZOF01000021">
    <property type="protein sequence ID" value="SNT34207.1"/>
    <property type="molecule type" value="Genomic_DNA"/>
</dbReference>
<feature type="region of interest" description="Disordered" evidence="3">
    <location>
        <begin position="259"/>
        <end position="288"/>
    </location>
</feature>
<gene>
    <name evidence="6" type="ORF">SAMN05216252_121107</name>
</gene>
<evidence type="ECO:0000256" key="2">
    <source>
        <dbReference type="ARBA" id="ARBA00023157"/>
    </source>
</evidence>
<feature type="domain" description="LamG-like jellyroll fold" evidence="5">
    <location>
        <begin position="1025"/>
        <end position="1164"/>
    </location>
</feature>